<organism evidence="2 3">
    <name type="scientific">Corynespora cassiicola Philippines</name>
    <dbReference type="NCBI Taxonomy" id="1448308"/>
    <lineage>
        <taxon>Eukaryota</taxon>
        <taxon>Fungi</taxon>
        <taxon>Dikarya</taxon>
        <taxon>Ascomycota</taxon>
        <taxon>Pezizomycotina</taxon>
        <taxon>Dothideomycetes</taxon>
        <taxon>Pleosporomycetidae</taxon>
        <taxon>Pleosporales</taxon>
        <taxon>Corynesporascaceae</taxon>
        <taxon>Corynespora</taxon>
    </lineage>
</organism>
<keyword evidence="3" id="KW-1185">Reference proteome</keyword>
<dbReference type="OrthoDB" id="3743777at2759"/>
<dbReference type="GO" id="GO:0005737">
    <property type="term" value="C:cytoplasm"/>
    <property type="evidence" value="ECO:0007669"/>
    <property type="project" value="InterPro"/>
</dbReference>
<dbReference type="Proteomes" id="UP000240883">
    <property type="component" value="Unassembled WGS sequence"/>
</dbReference>
<dbReference type="GO" id="GO:0000105">
    <property type="term" value="P:L-histidine biosynthetic process"/>
    <property type="evidence" value="ECO:0007669"/>
    <property type="project" value="InterPro"/>
</dbReference>
<gene>
    <name evidence="2" type="ORF">BS50DRAFT_677846</name>
</gene>
<dbReference type="Pfam" id="PF01634">
    <property type="entry name" value="HisG"/>
    <property type="match status" value="1"/>
</dbReference>
<evidence type="ECO:0000313" key="2">
    <source>
        <dbReference type="EMBL" id="PSN64970.1"/>
    </source>
</evidence>
<sequence length="900" mass="99937">MRTSAFGVSQPHTNLAASLSSSLIAARSSAPTPSSPIMSESAYTIVLHGNDATGKSTLVPALRAAGQVVYARGDEDPALEDTVVVRSFDKLTLQLADDERAPLPTSYTDKDGVHRRIVRIILDADLSVLQARLANRPSTDKWESEKSLFYFRARFLELAAFYGLPVVDTGKKGVEETISEITALARNLEVLGLFPKLALRTLTPDDVASLARRRAVVPGVDYAKRLEEIIAIECGETSLFTPEDVRSQCSRDPGLVQALVNQYDNLHDGKSPLRLRLIVEGESKQIYKVETPLTRHFDNHVLVFLKPTIYSHSKQATAEISGLSSIRAAGSRLFLEMLHRAGIRHTYEGLNAHGLIWAHSTEITQIETVYKELCLGTDKHSFFGIVDHSSVTLPTGQYRRGPYVRFDWRNPNHTYKGINPATHPFYHLMEASVGKDVFYEKYLTARAKPFGDKCVPEELVHGVQDVETSVDNTIRIFFTIQHYLHQIGLEVQDGCIMFDPAGRTMWSEINQDCMRIKRREVLQVNGQDVYDKDLWRAGGSSVKTTILDKWKQLNSLLRTHLAARPFHENEMVAPYEPYGLHAREVLADNTLTITPRYRALYERLASHDRSSLRAVSADRDASERLLALMEAHIWQLSAAVPVHNSHKEAGAMVQLVNTYARRSGLPPVQVSALTDADTDAVLAGAVTPPGSKAIGVTADKYRDRTDKFMLAHLGVKLIRGAGRCLRLEYEVVDAAKFTAAFGEGVKVHFVSARPKDMPGLLAQGTLDGTVTYNVVMDNYPTVAKLTVSAPETDISLALISRRGQQIDPHKWSAKKPARIAAEHPRMVRAYFASLGVPHDAYKIQRVLGASESYIVNDPCETYLLCDAIVITGDTLQANKLDVWRVIKSKGDIVVGLYQRL</sequence>
<evidence type="ECO:0000313" key="3">
    <source>
        <dbReference type="Proteomes" id="UP000240883"/>
    </source>
</evidence>
<dbReference type="SUPFAM" id="SSF52540">
    <property type="entry name" value="P-loop containing nucleoside triphosphate hydrolases"/>
    <property type="match status" value="1"/>
</dbReference>
<dbReference type="Gene3D" id="3.30.200.20">
    <property type="entry name" value="Phosphorylase Kinase, domain 1"/>
    <property type="match status" value="1"/>
</dbReference>
<dbReference type="InterPro" id="IPR027417">
    <property type="entry name" value="P-loop_NTPase"/>
</dbReference>
<dbReference type="Gene3D" id="3.40.190.10">
    <property type="entry name" value="Periplasmic binding protein-like II"/>
    <property type="match status" value="1"/>
</dbReference>
<dbReference type="AlphaFoldDB" id="A0A2T2NHV6"/>
<reference evidence="2 3" key="1">
    <citation type="journal article" date="2018" name="Front. Microbiol.">
        <title>Genome-Wide Analysis of Corynespora cassiicola Leaf Fall Disease Putative Effectors.</title>
        <authorList>
            <person name="Lopez D."/>
            <person name="Ribeiro S."/>
            <person name="Label P."/>
            <person name="Fumanal B."/>
            <person name="Venisse J.S."/>
            <person name="Kohler A."/>
            <person name="de Oliveira R.R."/>
            <person name="Labutti K."/>
            <person name="Lipzen A."/>
            <person name="Lail K."/>
            <person name="Bauer D."/>
            <person name="Ohm R.A."/>
            <person name="Barry K.W."/>
            <person name="Spatafora J."/>
            <person name="Grigoriev I.V."/>
            <person name="Martin F.M."/>
            <person name="Pujade-Renaud V."/>
        </authorList>
    </citation>
    <scope>NUCLEOTIDE SEQUENCE [LARGE SCALE GENOMIC DNA]</scope>
    <source>
        <strain evidence="2 3">Philippines</strain>
    </source>
</reference>
<evidence type="ECO:0000259" key="1">
    <source>
        <dbReference type="Pfam" id="PF01634"/>
    </source>
</evidence>
<dbReference type="InterPro" id="IPR013820">
    <property type="entry name" value="ATP_PRibTrfase_cat"/>
</dbReference>
<dbReference type="EMBL" id="KZ678137">
    <property type="protein sequence ID" value="PSN64970.1"/>
    <property type="molecule type" value="Genomic_DNA"/>
</dbReference>
<protein>
    <recommendedName>
        <fullName evidence="1">ATP phosphoribosyltransferase catalytic domain-containing protein</fullName>
    </recommendedName>
</protein>
<dbReference type="GO" id="GO:0003879">
    <property type="term" value="F:ATP phosphoribosyltransferase activity"/>
    <property type="evidence" value="ECO:0007669"/>
    <property type="project" value="InterPro"/>
</dbReference>
<proteinExistence type="predicted"/>
<dbReference type="Gene3D" id="3.30.470.20">
    <property type="entry name" value="ATP-grasp fold, B domain"/>
    <property type="match status" value="1"/>
</dbReference>
<accession>A0A2T2NHV6</accession>
<name>A0A2T2NHV6_CORCC</name>
<dbReference type="SUPFAM" id="SSF53850">
    <property type="entry name" value="Periplasmic binding protein-like II"/>
    <property type="match status" value="1"/>
</dbReference>
<feature type="domain" description="ATP phosphoribosyltransferase catalytic" evidence="1">
    <location>
        <begin position="753"/>
        <end position="886"/>
    </location>
</feature>